<evidence type="ECO:0000313" key="6">
    <source>
        <dbReference type="EMBL" id="KAK5701741.1"/>
    </source>
</evidence>
<organism evidence="6 7">
    <name type="scientific">Elasticomyces elasticus</name>
    <dbReference type="NCBI Taxonomy" id="574655"/>
    <lineage>
        <taxon>Eukaryota</taxon>
        <taxon>Fungi</taxon>
        <taxon>Dikarya</taxon>
        <taxon>Ascomycota</taxon>
        <taxon>Pezizomycotina</taxon>
        <taxon>Dothideomycetes</taxon>
        <taxon>Dothideomycetidae</taxon>
        <taxon>Mycosphaerellales</taxon>
        <taxon>Teratosphaeriaceae</taxon>
        <taxon>Elasticomyces</taxon>
    </lineage>
</organism>
<evidence type="ECO:0000256" key="2">
    <source>
        <dbReference type="ARBA" id="ARBA00022723"/>
    </source>
</evidence>
<dbReference type="PANTHER" id="PTHR31001">
    <property type="entry name" value="UNCHARACTERIZED TRANSCRIPTIONAL REGULATORY PROTEIN"/>
    <property type="match status" value="1"/>
</dbReference>
<evidence type="ECO:0000259" key="5">
    <source>
        <dbReference type="PROSITE" id="PS50048"/>
    </source>
</evidence>
<comment type="subcellular location">
    <subcellularLocation>
        <location evidence="1">Nucleus</location>
    </subcellularLocation>
</comment>
<keyword evidence="2" id="KW-0479">Metal-binding</keyword>
<dbReference type="InterPro" id="IPR036864">
    <property type="entry name" value="Zn2-C6_fun-type_DNA-bd_sf"/>
</dbReference>
<dbReference type="Proteomes" id="UP001310594">
    <property type="component" value="Unassembled WGS sequence"/>
</dbReference>
<evidence type="ECO:0000256" key="4">
    <source>
        <dbReference type="SAM" id="MobiDB-lite"/>
    </source>
</evidence>
<reference evidence="6" key="1">
    <citation type="submission" date="2023-08" db="EMBL/GenBank/DDBJ databases">
        <title>Black Yeasts Isolated from many extreme environments.</title>
        <authorList>
            <person name="Coleine C."/>
            <person name="Stajich J.E."/>
            <person name="Selbmann L."/>
        </authorList>
    </citation>
    <scope>NUCLEOTIDE SEQUENCE</scope>
    <source>
        <strain evidence="6">CCFEE 5810</strain>
    </source>
</reference>
<gene>
    <name evidence="6" type="ORF">LTR97_004559</name>
</gene>
<dbReference type="Pfam" id="PF04082">
    <property type="entry name" value="Fungal_trans"/>
    <property type="match status" value="1"/>
</dbReference>
<dbReference type="PANTHER" id="PTHR31001:SF50">
    <property type="entry name" value="ZN(II)2CYS6 TRANSCRIPTION FACTOR (EUROFUNG)"/>
    <property type="match status" value="1"/>
</dbReference>
<dbReference type="GO" id="GO:0006351">
    <property type="term" value="P:DNA-templated transcription"/>
    <property type="evidence" value="ECO:0007669"/>
    <property type="project" value="InterPro"/>
</dbReference>
<feature type="domain" description="Zn(2)-C6 fungal-type" evidence="5">
    <location>
        <begin position="21"/>
        <end position="48"/>
    </location>
</feature>
<dbReference type="GO" id="GO:0000981">
    <property type="term" value="F:DNA-binding transcription factor activity, RNA polymerase II-specific"/>
    <property type="evidence" value="ECO:0007669"/>
    <property type="project" value="InterPro"/>
</dbReference>
<feature type="compositionally biased region" description="Low complexity" evidence="4">
    <location>
        <begin position="616"/>
        <end position="630"/>
    </location>
</feature>
<sequence length="732" mass="82978">MSTGETPQSVNGDDQQHIRLACQACQRKKIKCDRNYPCGQCTRSSLQCAASSRKPRTRHVGRRAVDSELRNRISKLENLVESLSGEVGNQDGVQHDERNGEPDATDQSELPSPVGKYLGSPFWTSLSTEVQAIRDALEDQDEAELESTTSPETTPSNGAPVNANEFDLFICPPGSIYVMPGALVEPPLHMQRVLSDVFIENVDPMFKIFHVPTLRAFFEQGAPYLGQDPSTISCRALKAVVWYAAVNTMTDEECQTRFAQARTDLMQQYRRTADVLLAQADLVNTNDLSTLQAFVTYLVSTRMTDMSRRVWTMTALIVRIARAMGLHSKTPARTPFETELRRRLWHQIRFLDVFAAMDRATETLITHGSFDTPFPNNVNDSEFDETSTVIPSHEHGLTDMAFALVAYEAGKATQRLTIADSSETWQQRLDYAHTFKQIIQDQYLQYCDTSDPFQRLVWLIGKSMSQGMILRAVRPIQRHVSSVPPRIDSPYVLQIATEALSENGKIYSDPDLERWRWLVWVQWHPLSVALAGLCSIRGTELADKAWAVVERNYERQLRFVADTRHGMLWRPIEKLYKKANAYRQDGRRQSADKMGERMLAQRQQLKLLEEQEQQLRARQQQSQPILQQTQQPPPDWLVNPAPATSYATGAPHHQQPHMPTGSIPMDPMMSASMDFDLEGMSTGLTPLPQGDMSWLDWEMALDDLNSPMHLNIGDMQQPLFTLDGQQWPGVQQ</sequence>
<evidence type="ECO:0000256" key="3">
    <source>
        <dbReference type="ARBA" id="ARBA00023242"/>
    </source>
</evidence>
<feature type="region of interest" description="Disordered" evidence="4">
    <location>
        <begin position="82"/>
        <end position="113"/>
    </location>
</feature>
<dbReference type="CDD" id="cd12148">
    <property type="entry name" value="fungal_TF_MHR"/>
    <property type="match status" value="1"/>
</dbReference>
<dbReference type="CDD" id="cd00067">
    <property type="entry name" value="GAL4"/>
    <property type="match status" value="1"/>
</dbReference>
<dbReference type="GO" id="GO:0008270">
    <property type="term" value="F:zinc ion binding"/>
    <property type="evidence" value="ECO:0007669"/>
    <property type="project" value="InterPro"/>
</dbReference>
<keyword evidence="3" id="KW-0539">Nucleus</keyword>
<dbReference type="SMART" id="SM00066">
    <property type="entry name" value="GAL4"/>
    <property type="match status" value="1"/>
</dbReference>
<dbReference type="InterPro" id="IPR007219">
    <property type="entry name" value="XnlR_reg_dom"/>
</dbReference>
<feature type="region of interest" description="Disordered" evidence="4">
    <location>
        <begin position="613"/>
        <end position="656"/>
    </location>
</feature>
<dbReference type="InterPro" id="IPR050613">
    <property type="entry name" value="Sec_Metabolite_Reg"/>
</dbReference>
<protein>
    <recommendedName>
        <fullName evidence="5">Zn(2)-C6 fungal-type domain-containing protein</fullName>
    </recommendedName>
</protein>
<dbReference type="GO" id="GO:0005634">
    <property type="term" value="C:nucleus"/>
    <property type="evidence" value="ECO:0007669"/>
    <property type="project" value="UniProtKB-SubCell"/>
</dbReference>
<evidence type="ECO:0000313" key="7">
    <source>
        <dbReference type="Proteomes" id="UP001310594"/>
    </source>
</evidence>
<dbReference type="PROSITE" id="PS50048">
    <property type="entry name" value="ZN2_CY6_FUNGAL_2"/>
    <property type="match status" value="1"/>
</dbReference>
<accession>A0AAN7ZP18</accession>
<dbReference type="Gene3D" id="4.10.240.10">
    <property type="entry name" value="Zn(2)-C6 fungal-type DNA-binding domain"/>
    <property type="match status" value="1"/>
</dbReference>
<dbReference type="SMART" id="SM00906">
    <property type="entry name" value="Fungal_trans"/>
    <property type="match status" value="1"/>
</dbReference>
<dbReference type="InterPro" id="IPR001138">
    <property type="entry name" value="Zn2Cys6_DnaBD"/>
</dbReference>
<name>A0AAN7ZP18_9PEZI</name>
<proteinExistence type="predicted"/>
<dbReference type="GO" id="GO:0003677">
    <property type="term" value="F:DNA binding"/>
    <property type="evidence" value="ECO:0007669"/>
    <property type="project" value="InterPro"/>
</dbReference>
<evidence type="ECO:0000256" key="1">
    <source>
        <dbReference type="ARBA" id="ARBA00004123"/>
    </source>
</evidence>
<dbReference type="EMBL" id="JAVRQU010000006">
    <property type="protein sequence ID" value="KAK5701741.1"/>
    <property type="molecule type" value="Genomic_DNA"/>
</dbReference>
<dbReference type="SUPFAM" id="SSF57701">
    <property type="entry name" value="Zn2/Cys6 DNA-binding domain"/>
    <property type="match status" value="1"/>
</dbReference>
<dbReference type="Pfam" id="PF00172">
    <property type="entry name" value="Zn_clus"/>
    <property type="match status" value="1"/>
</dbReference>
<comment type="caution">
    <text evidence="6">The sequence shown here is derived from an EMBL/GenBank/DDBJ whole genome shotgun (WGS) entry which is preliminary data.</text>
</comment>
<feature type="compositionally biased region" description="Low complexity" evidence="4">
    <location>
        <begin position="146"/>
        <end position="156"/>
    </location>
</feature>
<feature type="region of interest" description="Disordered" evidence="4">
    <location>
        <begin position="139"/>
        <end position="161"/>
    </location>
</feature>
<dbReference type="AlphaFoldDB" id="A0AAN7ZP18"/>